<organism evidence="1 2">
    <name type="scientific">Globisporangium ultimum (strain ATCC 200006 / CBS 805.95 / DAOM BR144)</name>
    <name type="common">Pythium ultimum</name>
    <dbReference type="NCBI Taxonomy" id="431595"/>
    <lineage>
        <taxon>Eukaryota</taxon>
        <taxon>Sar</taxon>
        <taxon>Stramenopiles</taxon>
        <taxon>Oomycota</taxon>
        <taxon>Peronosporomycetes</taxon>
        <taxon>Pythiales</taxon>
        <taxon>Pythiaceae</taxon>
        <taxon>Globisporangium</taxon>
    </lineage>
</organism>
<dbReference type="EMBL" id="GL376629">
    <property type="status" value="NOT_ANNOTATED_CDS"/>
    <property type="molecule type" value="Genomic_DNA"/>
</dbReference>
<reference evidence="1" key="3">
    <citation type="submission" date="2015-02" db="UniProtKB">
        <authorList>
            <consortium name="EnsemblProtists"/>
        </authorList>
    </citation>
    <scope>IDENTIFICATION</scope>
    <source>
        <strain evidence="1">DAOM BR144</strain>
    </source>
</reference>
<proteinExistence type="predicted"/>
<protein>
    <submittedName>
        <fullName evidence="1">Uncharacterized protein</fullName>
    </submittedName>
</protein>
<keyword evidence="2" id="KW-1185">Reference proteome</keyword>
<name>K3WR32_GLOUD</name>
<evidence type="ECO:0000313" key="2">
    <source>
        <dbReference type="Proteomes" id="UP000019132"/>
    </source>
</evidence>
<dbReference type="EnsemblProtists" id="PYU1_T007426">
    <property type="protein sequence ID" value="PYU1_T007426"/>
    <property type="gene ID" value="PYU1_G007410"/>
</dbReference>
<dbReference type="AlphaFoldDB" id="K3WR32"/>
<accession>K3WR32</accession>
<dbReference type="Proteomes" id="UP000019132">
    <property type="component" value="Unassembled WGS sequence"/>
</dbReference>
<dbReference type="InParanoid" id="K3WR32"/>
<evidence type="ECO:0000313" key="1">
    <source>
        <dbReference type="EnsemblProtists" id="PYU1_T007426"/>
    </source>
</evidence>
<dbReference type="HOGENOM" id="CLU_3192566_0_0_1"/>
<reference evidence="2" key="1">
    <citation type="journal article" date="2010" name="Genome Biol.">
        <title>Genome sequence of the necrotrophic plant pathogen Pythium ultimum reveals original pathogenicity mechanisms and effector repertoire.</title>
        <authorList>
            <person name="Levesque C.A."/>
            <person name="Brouwer H."/>
            <person name="Cano L."/>
            <person name="Hamilton J.P."/>
            <person name="Holt C."/>
            <person name="Huitema E."/>
            <person name="Raffaele S."/>
            <person name="Robideau G.P."/>
            <person name="Thines M."/>
            <person name="Win J."/>
            <person name="Zerillo M.M."/>
            <person name="Beakes G.W."/>
            <person name="Boore J.L."/>
            <person name="Busam D."/>
            <person name="Dumas B."/>
            <person name="Ferriera S."/>
            <person name="Fuerstenberg S.I."/>
            <person name="Gachon C.M."/>
            <person name="Gaulin E."/>
            <person name="Govers F."/>
            <person name="Grenville-Briggs L."/>
            <person name="Horner N."/>
            <person name="Hostetler J."/>
            <person name="Jiang R.H."/>
            <person name="Johnson J."/>
            <person name="Krajaejun T."/>
            <person name="Lin H."/>
            <person name="Meijer H.J."/>
            <person name="Moore B."/>
            <person name="Morris P."/>
            <person name="Phuntmart V."/>
            <person name="Puiu D."/>
            <person name="Shetty J."/>
            <person name="Stajich J.E."/>
            <person name="Tripathy S."/>
            <person name="Wawra S."/>
            <person name="van West P."/>
            <person name="Whitty B.R."/>
            <person name="Coutinho P.M."/>
            <person name="Henrissat B."/>
            <person name="Martin F."/>
            <person name="Thomas P.D."/>
            <person name="Tyler B.M."/>
            <person name="De Vries R.P."/>
            <person name="Kamoun S."/>
            <person name="Yandell M."/>
            <person name="Tisserat N."/>
            <person name="Buell C.R."/>
        </authorList>
    </citation>
    <scope>NUCLEOTIDE SEQUENCE</scope>
    <source>
        <strain evidence="2">DAOM:BR144</strain>
    </source>
</reference>
<reference evidence="2" key="2">
    <citation type="submission" date="2010-04" db="EMBL/GenBank/DDBJ databases">
        <authorList>
            <person name="Buell R."/>
            <person name="Hamilton J."/>
            <person name="Hostetler J."/>
        </authorList>
    </citation>
    <scope>NUCLEOTIDE SEQUENCE [LARGE SCALE GENOMIC DNA]</scope>
    <source>
        <strain evidence="2">DAOM:BR144</strain>
    </source>
</reference>
<sequence length="46" mass="5230">MLFSSPRSRSSQAALEIILLWTTSFHARITMQKLLRDALENRGLIG</sequence>
<dbReference type="VEuPathDB" id="FungiDB:PYU1_G007410"/>